<evidence type="ECO:0000256" key="1">
    <source>
        <dbReference type="ARBA" id="ARBA00004141"/>
    </source>
</evidence>
<evidence type="ECO:0000313" key="12">
    <source>
        <dbReference type="EMBL" id="KAK8941395.1"/>
    </source>
</evidence>
<name>A0AAP0BKQ5_9ASPA</name>
<dbReference type="InterPro" id="IPR051359">
    <property type="entry name" value="CaCA_antiporter"/>
</dbReference>
<keyword evidence="4 10" id="KW-0812">Transmembrane</keyword>
<feature type="transmembrane region" description="Helical" evidence="10">
    <location>
        <begin position="473"/>
        <end position="490"/>
    </location>
</feature>
<dbReference type="EMBL" id="JBBWWQ010000008">
    <property type="protein sequence ID" value="KAK8941395.1"/>
    <property type="molecule type" value="Genomic_DNA"/>
</dbReference>
<keyword evidence="8" id="KW-0739">Sodium transport</keyword>
<feature type="transmembrane region" description="Helical" evidence="10">
    <location>
        <begin position="614"/>
        <end position="638"/>
    </location>
</feature>
<feature type="domain" description="Sodium/calcium exchanger membrane region" evidence="11">
    <location>
        <begin position="477"/>
        <end position="628"/>
    </location>
</feature>
<accession>A0AAP0BKQ5</accession>
<keyword evidence="13" id="KW-1185">Reference proteome</keyword>
<dbReference type="GO" id="GO:0006814">
    <property type="term" value="P:sodium ion transport"/>
    <property type="evidence" value="ECO:0007669"/>
    <property type="project" value="UniProtKB-KW"/>
</dbReference>
<evidence type="ECO:0000256" key="5">
    <source>
        <dbReference type="ARBA" id="ARBA00022989"/>
    </source>
</evidence>
<dbReference type="GO" id="GO:0015297">
    <property type="term" value="F:antiporter activity"/>
    <property type="evidence" value="ECO:0007669"/>
    <property type="project" value="UniProtKB-KW"/>
</dbReference>
<evidence type="ECO:0000313" key="13">
    <source>
        <dbReference type="Proteomes" id="UP001418222"/>
    </source>
</evidence>
<protein>
    <submittedName>
        <fullName evidence="12">Cation/calcium exchanger 4</fullName>
    </submittedName>
</protein>
<feature type="transmembrane region" description="Helical" evidence="10">
    <location>
        <begin position="208"/>
        <end position="227"/>
    </location>
</feature>
<feature type="transmembrane region" description="Helical" evidence="10">
    <location>
        <begin position="239"/>
        <end position="259"/>
    </location>
</feature>
<feature type="transmembrane region" description="Helical" evidence="10">
    <location>
        <begin position="265"/>
        <end position="287"/>
    </location>
</feature>
<feature type="transmembrane region" description="Helical" evidence="10">
    <location>
        <begin position="541"/>
        <end position="571"/>
    </location>
</feature>
<feature type="transmembrane region" description="Helical" evidence="10">
    <location>
        <begin position="173"/>
        <end position="196"/>
    </location>
</feature>
<feature type="transmembrane region" description="Helical" evidence="10">
    <location>
        <begin position="12"/>
        <end position="29"/>
    </location>
</feature>
<dbReference type="Proteomes" id="UP001418222">
    <property type="component" value="Unassembled WGS sequence"/>
</dbReference>
<feature type="transmembrane region" description="Helical" evidence="10">
    <location>
        <begin position="442"/>
        <end position="461"/>
    </location>
</feature>
<dbReference type="PANTHER" id="PTHR12266">
    <property type="entry name" value="NA+/CA2+ K+ INDEPENDENT EXCHANGER"/>
    <property type="match status" value="1"/>
</dbReference>
<feature type="domain" description="Sodium/calcium exchanger membrane region" evidence="11">
    <location>
        <begin position="138"/>
        <end position="280"/>
    </location>
</feature>
<evidence type="ECO:0000256" key="8">
    <source>
        <dbReference type="ARBA" id="ARBA00023201"/>
    </source>
</evidence>
<keyword evidence="8" id="KW-0406">Ion transport</keyword>
<evidence type="ECO:0000256" key="7">
    <source>
        <dbReference type="ARBA" id="ARBA00023136"/>
    </source>
</evidence>
<comment type="subcellular location">
    <subcellularLocation>
        <location evidence="1">Membrane</location>
        <topology evidence="1">Multi-pass membrane protein</topology>
    </subcellularLocation>
</comment>
<feature type="transmembrane region" description="Helical" evidence="10">
    <location>
        <begin position="137"/>
        <end position="161"/>
    </location>
</feature>
<comment type="caution">
    <text evidence="12">The sequence shown here is derived from an EMBL/GenBank/DDBJ whole genome shotgun (WGS) entry which is preliminary data.</text>
</comment>
<dbReference type="Gene3D" id="1.20.1420.30">
    <property type="entry name" value="NCX, central ion-binding region"/>
    <property type="match status" value="2"/>
</dbReference>
<dbReference type="AlphaFoldDB" id="A0AAP0BKQ5"/>
<evidence type="ECO:0000256" key="10">
    <source>
        <dbReference type="SAM" id="Phobius"/>
    </source>
</evidence>
<evidence type="ECO:0000256" key="3">
    <source>
        <dbReference type="ARBA" id="ARBA00022449"/>
    </source>
</evidence>
<keyword evidence="7 10" id="KW-0472">Membrane</keyword>
<evidence type="ECO:0000259" key="11">
    <source>
        <dbReference type="Pfam" id="PF01699"/>
    </source>
</evidence>
<dbReference type="GO" id="GO:0008324">
    <property type="term" value="F:monoatomic cation transmembrane transporter activity"/>
    <property type="evidence" value="ECO:0007669"/>
    <property type="project" value="TreeGrafter"/>
</dbReference>
<evidence type="ECO:0000256" key="2">
    <source>
        <dbReference type="ARBA" id="ARBA00022448"/>
    </source>
</evidence>
<dbReference type="Pfam" id="PF01699">
    <property type="entry name" value="Na_Ca_ex"/>
    <property type="match status" value="2"/>
</dbReference>
<keyword evidence="6" id="KW-0915">Sodium</keyword>
<gene>
    <name evidence="12" type="primary">CCX4</name>
    <name evidence="12" type="ORF">KSP39_PZI010124</name>
</gene>
<feature type="transmembrane region" description="Helical" evidence="10">
    <location>
        <begin position="583"/>
        <end position="602"/>
    </location>
</feature>
<comment type="similarity">
    <text evidence="9">Belongs to the Ca(2+):cation antiporter (CaCA) (TC 2.A.19) family. Cation/calcium exchanger (CCX) subfamily.</text>
</comment>
<dbReference type="PANTHER" id="PTHR12266:SF0">
    <property type="entry name" value="MITOCHONDRIAL SODIUM_CALCIUM EXCHANGER PROTEIN"/>
    <property type="match status" value="1"/>
</dbReference>
<reference evidence="12 13" key="1">
    <citation type="journal article" date="2022" name="Nat. Plants">
        <title>Genomes of leafy and leafless Platanthera orchids illuminate the evolution of mycoheterotrophy.</title>
        <authorList>
            <person name="Li M.H."/>
            <person name="Liu K.W."/>
            <person name="Li Z."/>
            <person name="Lu H.C."/>
            <person name="Ye Q.L."/>
            <person name="Zhang D."/>
            <person name="Wang J.Y."/>
            <person name="Li Y.F."/>
            <person name="Zhong Z.M."/>
            <person name="Liu X."/>
            <person name="Yu X."/>
            <person name="Liu D.K."/>
            <person name="Tu X.D."/>
            <person name="Liu B."/>
            <person name="Hao Y."/>
            <person name="Liao X.Y."/>
            <person name="Jiang Y.T."/>
            <person name="Sun W.H."/>
            <person name="Chen J."/>
            <person name="Chen Y.Q."/>
            <person name="Ai Y."/>
            <person name="Zhai J.W."/>
            <person name="Wu S.S."/>
            <person name="Zhou Z."/>
            <person name="Hsiao Y.Y."/>
            <person name="Wu W.L."/>
            <person name="Chen Y.Y."/>
            <person name="Lin Y.F."/>
            <person name="Hsu J.L."/>
            <person name="Li C.Y."/>
            <person name="Wang Z.W."/>
            <person name="Zhao X."/>
            <person name="Zhong W.Y."/>
            <person name="Ma X.K."/>
            <person name="Ma L."/>
            <person name="Huang J."/>
            <person name="Chen G.Z."/>
            <person name="Huang M.Z."/>
            <person name="Huang L."/>
            <person name="Peng D.H."/>
            <person name="Luo Y.B."/>
            <person name="Zou S.Q."/>
            <person name="Chen S.P."/>
            <person name="Lan S."/>
            <person name="Tsai W.C."/>
            <person name="Van de Peer Y."/>
            <person name="Liu Z.J."/>
        </authorList>
    </citation>
    <scope>NUCLEOTIDE SEQUENCE [LARGE SCALE GENOMIC DNA]</scope>
    <source>
        <strain evidence="12">Lor287</strain>
    </source>
</reference>
<dbReference type="InterPro" id="IPR044880">
    <property type="entry name" value="NCX_ion-bd_dom_sf"/>
</dbReference>
<keyword evidence="2" id="KW-0813">Transport</keyword>
<keyword evidence="3" id="KW-0050">Antiport</keyword>
<proteinExistence type="inferred from homology"/>
<dbReference type="InterPro" id="IPR004837">
    <property type="entry name" value="NaCa_Exmemb"/>
</dbReference>
<organism evidence="12 13">
    <name type="scientific">Platanthera zijinensis</name>
    <dbReference type="NCBI Taxonomy" id="2320716"/>
    <lineage>
        <taxon>Eukaryota</taxon>
        <taxon>Viridiplantae</taxon>
        <taxon>Streptophyta</taxon>
        <taxon>Embryophyta</taxon>
        <taxon>Tracheophyta</taxon>
        <taxon>Spermatophyta</taxon>
        <taxon>Magnoliopsida</taxon>
        <taxon>Liliopsida</taxon>
        <taxon>Asparagales</taxon>
        <taxon>Orchidaceae</taxon>
        <taxon>Orchidoideae</taxon>
        <taxon>Orchideae</taxon>
        <taxon>Orchidinae</taxon>
        <taxon>Platanthera</taxon>
    </lineage>
</organism>
<feature type="transmembrane region" description="Helical" evidence="10">
    <location>
        <begin position="496"/>
        <end position="520"/>
    </location>
</feature>
<evidence type="ECO:0000256" key="4">
    <source>
        <dbReference type="ARBA" id="ARBA00022692"/>
    </source>
</evidence>
<dbReference type="GO" id="GO:0016020">
    <property type="term" value="C:membrane"/>
    <property type="evidence" value="ECO:0007669"/>
    <property type="project" value="UniProtKB-SubCell"/>
</dbReference>
<keyword evidence="5 10" id="KW-1133">Transmembrane helix</keyword>
<sequence>MKERDRRPTKFRPVFSAIFSLVLLVFFYNRDDVLRNHLLRRKSSFISSNRLPKLSPNLHRRLSELSFSKSLHDAPQIGQPLQNSSEACSGITQHEGFASRCDFLKSNPRCSSGGFIDYIAFFYCDCEKFHILGYTVLALWLLALFYLLGNTAADYFCCSLAKLSTLLKLPPTVAGVTLLPLGNGAPDVFGSIAAFVGSGAGEVGINSVLGGAVFVTCIVVGSISLVVAGKNVHIDRKCFIRDIGFFLLTLSALSLILLIGKISFWGAIMFLLIYIVYALVIAANEILRKHGRRLKMNVVTPLLPVVGNFFSMGNEEDESVYRSLLEDHSSNGVPQLHSSLPQWMWASNVAMYSNCGHKGGLDNSVPLWGWNEDEEDGAMMFYCSKLFLTLEVLLSFPRWLTIPVIEEERWSKSYAVASAALSPLLVAFLWNSGESEGSMVTLAAYMLGGFVGIGFGASAFFFTSHESPPKSFLFPWVFGGFVMSIVWFYMVANELVALFLALGMILGINPSLLGLTVMAWGNSMGDLMSNTALALRGGDGVQIAISGCYAGPMFNILAGLGISMLFGAYSATPSSYILPVDSSLIYTMGFLMSGLSWALFILPRNDMQPSKLLGVGLIILYAIFLSVRLSGATGAVSFSGLH</sequence>
<evidence type="ECO:0000256" key="9">
    <source>
        <dbReference type="ARBA" id="ARBA00038187"/>
    </source>
</evidence>
<evidence type="ECO:0000256" key="6">
    <source>
        <dbReference type="ARBA" id="ARBA00023053"/>
    </source>
</evidence>